<evidence type="ECO:0000256" key="2">
    <source>
        <dbReference type="ARBA" id="ARBA00012588"/>
    </source>
</evidence>
<evidence type="ECO:0000313" key="6">
    <source>
        <dbReference type="EMBL" id="KAB2816175.1"/>
    </source>
</evidence>
<dbReference type="Proteomes" id="UP000484164">
    <property type="component" value="Unassembled WGS sequence"/>
</dbReference>
<dbReference type="EC" id="2.4.1.21" evidence="2"/>
<proteinExistence type="predicted"/>
<evidence type="ECO:0000256" key="3">
    <source>
        <dbReference type="ARBA" id="ARBA00022676"/>
    </source>
</evidence>
<evidence type="ECO:0000256" key="1">
    <source>
        <dbReference type="ARBA" id="ARBA00001478"/>
    </source>
</evidence>
<keyword evidence="7" id="KW-1185">Reference proteome</keyword>
<evidence type="ECO:0000256" key="4">
    <source>
        <dbReference type="ARBA" id="ARBA00022679"/>
    </source>
</evidence>
<dbReference type="OrthoDB" id="9808590at2"/>
<dbReference type="RefSeq" id="WP_151693603.1">
    <property type="nucleotide sequence ID" value="NZ_BMGX01000001.1"/>
</dbReference>
<dbReference type="Pfam" id="PF08323">
    <property type="entry name" value="Glyco_transf_5"/>
    <property type="match status" value="1"/>
</dbReference>
<dbReference type="InterPro" id="IPR013534">
    <property type="entry name" value="Starch_synth_cat_dom"/>
</dbReference>
<name>A0A6L3ZEB6_9FLAO</name>
<dbReference type="AlphaFoldDB" id="A0A6L3ZEB6"/>
<sequence length="270" mass="31085">MESKRILYISQEIRPYLPESPISKPSLELPKKMNEAGHEVRVFMPRYGVINERRHQLHEVIRLSGMNIVINDMDQPLIIKVASVPQARLQVYFIDNEEYFKRKSTLINDKKELHPDNDERALFFAKSVIETVRKLGWKPDIIHVNGWFCSAVPMYLKKFNADDPHFSDAKIVYSLYNESFDGQLGPNLAAGMKFDGVEYPGFFNEPTFENLHKGALEYCDAVVKAHDEVPESLLEFAKEKDLPIFECIGEVDKPALKSFYENVVLEDVTA</sequence>
<evidence type="ECO:0000259" key="5">
    <source>
        <dbReference type="Pfam" id="PF08323"/>
    </source>
</evidence>
<keyword evidence="4" id="KW-0808">Transferase</keyword>
<accession>A0A6L3ZEB6</accession>
<keyword evidence="3" id="KW-0328">Glycosyltransferase</keyword>
<evidence type="ECO:0000313" key="7">
    <source>
        <dbReference type="Proteomes" id="UP000484164"/>
    </source>
</evidence>
<organism evidence="6 7">
    <name type="scientific">Phaeocystidibacter marisrubri</name>
    <dbReference type="NCBI Taxonomy" id="1577780"/>
    <lineage>
        <taxon>Bacteria</taxon>
        <taxon>Pseudomonadati</taxon>
        <taxon>Bacteroidota</taxon>
        <taxon>Flavobacteriia</taxon>
        <taxon>Flavobacteriales</taxon>
        <taxon>Phaeocystidibacteraceae</taxon>
        <taxon>Phaeocystidibacter</taxon>
    </lineage>
</organism>
<feature type="domain" description="Starch synthase catalytic" evidence="5">
    <location>
        <begin position="5"/>
        <end position="223"/>
    </location>
</feature>
<dbReference type="SUPFAM" id="SSF53756">
    <property type="entry name" value="UDP-Glycosyltransferase/glycogen phosphorylase"/>
    <property type="match status" value="1"/>
</dbReference>
<dbReference type="PANTHER" id="PTHR45825:SF11">
    <property type="entry name" value="ALPHA AMYLASE DOMAIN-CONTAINING PROTEIN"/>
    <property type="match status" value="1"/>
</dbReference>
<dbReference type="Gene3D" id="3.40.50.2000">
    <property type="entry name" value="Glycogen Phosphorylase B"/>
    <property type="match status" value="1"/>
</dbReference>
<dbReference type="GO" id="GO:0009011">
    <property type="term" value="F:alpha-1,4-glucan glucosyltransferase (ADP-glucose donor) activity"/>
    <property type="evidence" value="ECO:0007669"/>
    <property type="project" value="UniProtKB-EC"/>
</dbReference>
<dbReference type="PANTHER" id="PTHR45825">
    <property type="entry name" value="GRANULE-BOUND STARCH SYNTHASE 1, CHLOROPLASTIC/AMYLOPLASTIC"/>
    <property type="match status" value="1"/>
</dbReference>
<reference evidence="6 7" key="1">
    <citation type="submission" date="2019-10" db="EMBL/GenBank/DDBJ databases">
        <title>Genome sequence of Phaeocystidibacter marisrubri JCM30614 (type strain).</title>
        <authorList>
            <person name="Bowman J.P."/>
        </authorList>
    </citation>
    <scope>NUCLEOTIDE SEQUENCE [LARGE SCALE GENOMIC DNA]</scope>
    <source>
        <strain evidence="6 7">JCM 30614</strain>
    </source>
</reference>
<gene>
    <name evidence="6" type="ORF">F8C82_10840</name>
</gene>
<dbReference type="EMBL" id="WBVQ01000002">
    <property type="protein sequence ID" value="KAB2816175.1"/>
    <property type="molecule type" value="Genomic_DNA"/>
</dbReference>
<comment type="catalytic activity">
    <reaction evidence="1">
        <text>[(1-&gt;4)-alpha-D-glucosyl](n) + ADP-alpha-D-glucose = [(1-&gt;4)-alpha-D-glucosyl](n+1) + ADP + H(+)</text>
        <dbReference type="Rhea" id="RHEA:18189"/>
        <dbReference type="Rhea" id="RHEA-COMP:9584"/>
        <dbReference type="Rhea" id="RHEA-COMP:9587"/>
        <dbReference type="ChEBI" id="CHEBI:15378"/>
        <dbReference type="ChEBI" id="CHEBI:15444"/>
        <dbReference type="ChEBI" id="CHEBI:57498"/>
        <dbReference type="ChEBI" id="CHEBI:456216"/>
        <dbReference type="EC" id="2.4.1.21"/>
    </reaction>
</comment>
<protein>
    <recommendedName>
        <fullName evidence="2">starch synthase</fullName>
        <ecNumber evidence="2">2.4.1.21</ecNumber>
    </recommendedName>
</protein>
<comment type="caution">
    <text evidence="6">The sequence shown here is derived from an EMBL/GenBank/DDBJ whole genome shotgun (WGS) entry which is preliminary data.</text>
</comment>